<dbReference type="SUPFAM" id="SSF50346">
    <property type="entry name" value="PRC-barrel domain"/>
    <property type="match status" value="1"/>
</dbReference>
<reference evidence="8 9" key="1">
    <citation type="submission" date="2020-08" db="EMBL/GenBank/DDBJ databases">
        <title>Genomic Encyclopedia of Type Strains, Phase IV (KMG-IV): sequencing the most valuable type-strain genomes for metagenomic binning, comparative biology and taxonomic classification.</title>
        <authorList>
            <person name="Goeker M."/>
        </authorList>
    </citation>
    <scope>NUCLEOTIDE SEQUENCE [LARGE SCALE GENOMIC DNA]</scope>
    <source>
        <strain evidence="8 9">DSM 21255</strain>
    </source>
</reference>
<dbReference type="Gene3D" id="2.30.30.240">
    <property type="entry name" value="PRC-barrel domain"/>
    <property type="match status" value="1"/>
</dbReference>
<dbReference type="GO" id="GO:0006364">
    <property type="term" value="P:rRNA processing"/>
    <property type="evidence" value="ECO:0007669"/>
    <property type="project" value="UniProtKB-UniRule"/>
</dbReference>
<dbReference type="OrthoDB" id="9810331at2"/>
<evidence type="ECO:0000259" key="6">
    <source>
        <dbReference type="Pfam" id="PF01782"/>
    </source>
</evidence>
<dbReference type="RefSeq" id="WP_159822241.1">
    <property type="nucleotide sequence ID" value="NZ_CABWNB010000001.1"/>
</dbReference>
<accession>A0A841R2I7</accession>
<dbReference type="GO" id="GO:0005840">
    <property type="term" value="C:ribosome"/>
    <property type="evidence" value="ECO:0007669"/>
    <property type="project" value="InterPro"/>
</dbReference>
<dbReference type="GO" id="GO:0005737">
    <property type="term" value="C:cytoplasm"/>
    <property type="evidence" value="ECO:0007669"/>
    <property type="project" value="UniProtKB-SubCell"/>
</dbReference>
<dbReference type="Proteomes" id="UP000591941">
    <property type="component" value="Unassembled WGS sequence"/>
</dbReference>
<comment type="function">
    <text evidence="5">An accessory protein needed during the final step in the assembly of 30S ribosomal subunit, possibly for assembly of the head region. Essential for efficient processing of 16S rRNA. May be needed both before and after RbfA during the maturation of 16S rRNA. It has affinity for free ribosomal 30S subunits but not for 70S ribosomes.</text>
</comment>
<dbReference type="SUPFAM" id="SSF50447">
    <property type="entry name" value="Translation proteins"/>
    <property type="match status" value="1"/>
</dbReference>
<dbReference type="Gene3D" id="2.40.30.60">
    <property type="entry name" value="RimM"/>
    <property type="match status" value="1"/>
</dbReference>
<dbReference type="HAMAP" id="MF_00014">
    <property type="entry name" value="Ribosome_mat_RimM"/>
    <property type="match status" value="1"/>
</dbReference>
<evidence type="ECO:0000256" key="4">
    <source>
        <dbReference type="ARBA" id="ARBA00023186"/>
    </source>
</evidence>
<keyword evidence="2 5" id="KW-0690">Ribosome biogenesis</keyword>
<organism evidence="8 9">
    <name type="scientific">Negativicoccus succinicivorans</name>
    <dbReference type="NCBI Taxonomy" id="620903"/>
    <lineage>
        <taxon>Bacteria</taxon>
        <taxon>Bacillati</taxon>
        <taxon>Bacillota</taxon>
        <taxon>Negativicutes</taxon>
        <taxon>Veillonellales</taxon>
        <taxon>Veillonellaceae</taxon>
        <taxon>Negativicoccus</taxon>
    </lineage>
</organism>
<dbReference type="InterPro" id="IPR009000">
    <property type="entry name" value="Transl_B-barrel_sf"/>
</dbReference>
<dbReference type="Pfam" id="PF01782">
    <property type="entry name" value="RimM"/>
    <property type="match status" value="1"/>
</dbReference>
<sequence length="168" mass="18768">MSTDMLVVGRIVAAHGVRGEVRLKPDTDRPEMLTALPHLYLGGNRYQIQSARFHKQMLIVQFKGITDRNAADALIGLWAELPREELPPRAQGQFYIVDLVGMEVVTESGTVLGTLQDVLQPGANDVFVVRGECEEILVPALKRVVSDIDLDAKRLTVTDEFWANYHEN</sequence>
<feature type="domain" description="Ribosome maturation factor RimM PRC barrel" evidence="7">
    <location>
        <begin position="97"/>
        <end position="158"/>
    </location>
</feature>
<comment type="domain">
    <text evidence="5">The PRC barrel domain binds ribosomal protein uS19.</text>
</comment>
<evidence type="ECO:0000313" key="8">
    <source>
        <dbReference type="EMBL" id="MBB6478016.1"/>
    </source>
</evidence>
<gene>
    <name evidence="5" type="primary">rimM</name>
    <name evidence="8" type="ORF">HNR45_001069</name>
</gene>
<dbReference type="InterPro" id="IPR036976">
    <property type="entry name" value="RimM_N_sf"/>
</dbReference>
<keyword evidence="1 5" id="KW-0963">Cytoplasm</keyword>
<name>A0A841R2I7_9FIRM</name>
<protein>
    <recommendedName>
        <fullName evidence="5">Ribosome maturation factor RimM</fullName>
    </recommendedName>
</protein>
<dbReference type="AlphaFoldDB" id="A0A841R2I7"/>
<comment type="caution">
    <text evidence="8">The sequence shown here is derived from an EMBL/GenBank/DDBJ whole genome shotgun (WGS) entry which is preliminary data.</text>
</comment>
<dbReference type="InterPro" id="IPR011033">
    <property type="entry name" value="PRC_barrel-like_sf"/>
</dbReference>
<keyword evidence="4 5" id="KW-0143">Chaperone</keyword>
<dbReference type="InterPro" id="IPR056792">
    <property type="entry name" value="PRC_RimM"/>
</dbReference>
<keyword evidence="3 5" id="KW-0698">rRNA processing</keyword>
<dbReference type="GO" id="GO:0043022">
    <property type="term" value="F:ribosome binding"/>
    <property type="evidence" value="ECO:0007669"/>
    <property type="project" value="InterPro"/>
</dbReference>
<evidence type="ECO:0000259" key="7">
    <source>
        <dbReference type="Pfam" id="PF24986"/>
    </source>
</evidence>
<evidence type="ECO:0000313" key="9">
    <source>
        <dbReference type="Proteomes" id="UP000591941"/>
    </source>
</evidence>
<dbReference type="InterPro" id="IPR011961">
    <property type="entry name" value="RimM"/>
</dbReference>
<comment type="subunit">
    <text evidence="5">Binds ribosomal protein uS19.</text>
</comment>
<dbReference type="Pfam" id="PF24986">
    <property type="entry name" value="PRC_RimM"/>
    <property type="match status" value="1"/>
</dbReference>
<comment type="similarity">
    <text evidence="5">Belongs to the RimM family.</text>
</comment>
<dbReference type="GeneID" id="93486335"/>
<dbReference type="PANTHER" id="PTHR33692">
    <property type="entry name" value="RIBOSOME MATURATION FACTOR RIMM"/>
    <property type="match status" value="1"/>
</dbReference>
<dbReference type="InterPro" id="IPR002676">
    <property type="entry name" value="RimM_N"/>
</dbReference>
<dbReference type="NCBIfam" id="TIGR02273">
    <property type="entry name" value="16S_RimM"/>
    <property type="match status" value="1"/>
</dbReference>
<keyword evidence="9" id="KW-1185">Reference proteome</keyword>
<evidence type="ECO:0000256" key="5">
    <source>
        <dbReference type="HAMAP-Rule" id="MF_00014"/>
    </source>
</evidence>
<feature type="domain" description="RimM N-terminal" evidence="6">
    <location>
        <begin position="7"/>
        <end position="83"/>
    </location>
</feature>
<dbReference type="EMBL" id="JACHHI010000004">
    <property type="protein sequence ID" value="MBB6478016.1"/>
    <property type="molecule type" value="Genomic_DNA"/>
</dbReference>
<proteinExistence type="inferred from homology"/>
<evidence type="ECO:0000256" key="1">
    <source>
        <dbReference type="ARBA" id="ARBA00022490"/>
    </source>
</evidence>
<evidence type="ECO:0000256" key="3">
    <source>
        <dbReference type="ARBA" id="ARBA00022552"/>
    </source>
</evidence>
<dbReference type="PANTHER" id="PTHR33692:SF1">
    <property type="entry name" value="RIBOSOME MATURATION FACTOR RIMM"/>
    <property type="match status" value="1"/>
</dbReference>
<comment type="subcellular location">
    <subcellularLocation>
        <location evidence="5">Cytoplasm</location>
    </subcellularLocation>
</comment>
<evidence type="ECO:0000256" key="2">
    <source>
        <dbReference type="ARBA" id="ARBA00022517"/>
    </source>
</evidence>
<dbReference type="GO" id="GO:0042274">
    <property type="term" value="P:ribosomal small subunit biogenesis"/>
    <property type="evidence" value="ECO:0007669"/>
    <property type="project" value="UniProtKB-UniRule"/>
</dbReference>